<dbReference type="STRING" id="1781255.BH720_23320"/>
<sequence length="127" mass="14687">MIVDEATQIATIQAIEEIRKQVIWKPQKSIPHLQKRINLGHLPQEATLAQYNAIITSIVTSRDAKVYLYRHETIIYPTLVAIIENRVWLVMIGLDGVLETAFPPDNPERYLSKPQFFYWGSVQELKI</sequence>
<evidence type="ECO:0000313" key="1">
    <source>
        <dbReference type="EMBL" id="OEJ72758.1"/>
    </source>
</evidence>
<accession>A0A1E5QDM0</accession>
<gene>
    <name evidence="1" type="ORF">BH720_23320</name>
</gene>
<dbReference type="EMBL" id="MJGC01000111">
    <property type="protein sequence ID" value="OEJ72758.1"/>
    <property type="molecule type" value="Genomic_DNA"/>
</dbReference>
<reference evidence="1" key="1">
    <citation type="submission" date="2016-09" db="EMBL/GenBank/DDBJ databases">
        <title>Draft genome of thermotolerant cyanobacterium Desertifilum sp. strain IPPAS B-1220.</title>
        <authorList>
            <person name="Sinetova M.A."/>
            <person name="Bolakhan K."/>
            <person name="Zayadan B.K."/>
            <person name="Mironov K.S."/>
            <person name="Ustinova V."/>
            <person name="Kupriyanova E.V."/>
            <person name="Sidorov R.A."/>
            <person name="Skrypnik A.N."/>
            <person name="Gogoleva N.E."/>
            <person name="Gogolev Y.V."/>
            <person name="Los D.A."/>
        </authorList>
    </citation>
    <scope>NUCLEOTIDE SEQUENCE [LARGE SCALE GENOMIC DNA]</scope>
    <source>
        <strain evidence="1">IPPAS B-1220</strain>
    </source>
</reference>
<organism evidence="1">
    <name type="scientific">Desertifilum tharense IPPAS B-1220</name>
    <dbReference type="NCBI Taxonomy" id="1781255"/>
    <lineage>
        <taxon>Bacteria</taxon>
        <taxon>Bacillati</taxon>
        <taxon>Cyanobacteriota</taxon>
        <taxon>Cyanophyceae</taxon>
        <taxon>Desertifilales</taxon>
        <taxon>Desertifilaceae</taxon>
        <taxon>Desertifilum</taxon>
    </lineage>
</organism>
<dbReference type="RefSeq" id="WP_069969631.1">
    <property type="nucleotide sequence ID" value="NZ_CM124774.1"/>
</dbReference>
<comment type="caution">
    <text evidence="1">The sequence shown here is derived from an EMBL/GenBank/DDBJ whole genome shotgun (WGS) entry which is preliminary data.</text>
</comment>
<proteinExistence type="predicted"/>
<dbReference type="OrthoDB" id="462731at2"/>
<dbReference type="AlphaFoldDB" id="A0A1E5QDM0"/>
<protein>
    <submittedName>
        <fullName evidence="1">Uncharacterized protein</fullName>
    </submittedName>
</protein>
<name>A0A1E5QDM0_9CYAN</name>